<name>A0A2M4CGF7_9DIPT</name>
<feature type="signal peptide" evidence="2">
    <location>
        <begin position="1"/>
        <end position="18"/>
    </location>
</feature>
<feature type="chain" id="PRO_5014921578" evidence="2">
    <location>
        <begin position="19"/>
        <end position="67"/>
    </location>
</feature>
<reference evidence="3" key="1">
    <citation type="submission" date="2018-01" db="EMBL/GenBank/DDBJ databases">
        <title>An insight into the sialome of Amazonian anophelines.</title>
        <authorList>
            <person name="Ribeiro J.M."/>
            <person name="Scarpassa V."/>
            <person name="Calvo E."/>
        </authorList>
    </citation>
    <scope>NUCLEOTIDE SEQUENCE</scope>
    <source>
        <tissue evidence="3">Salivary glands</tissue>
    </source>
</reference>
<accession>A0A2M4CGF7</accession>
<keyword evidence="2" id="KW-0732">Signal</keyword>
<evidence type="ECO:0000256" key="2">
    <source>
        <dbReference type="SAM" id="SignalP"/>
    </source>
</evidence>
<evidence type="ECO:0000256" key="1">
    <source>
        <dbReference type="SAM" id="MobiDB-lite"/>
    </source>
</evidence>
<feature type="compositionally biased region" description="Basic and acidic residues" evidence="1">
    <location>
        <begin position="49"/>
        <end position="67"/>
    </location>
</feature>
<sequence>MWCAVARHSTLLLGRCFGRFWAAANDHNSEEGTSSVMSCVCWPLPGHNNEYENNRGKRTERVPLYHR</sequence>
<dbReference type="EMBL" id="GGFJ01014857">
    <property type="protein sequence ID" value="MBW63998.1"/>
    <property type="molecule type" value="Transcribed_RNA"/>
</dbReference>
<dbReference type="AlphaFoldDB" id="A0A2M4CGF7"/>
<evidence type="ECO:0000313" key="3">
    <source>
        <dbReference type="EMBL" id="MBW63998.1"/>
    </source>
</evidence>
<organism evidence="3">
    <name type="scientific">Anopheles marajoara</name>
    <dbReference type="NCBI Taxonomy" id="58244"/>
    <lineage>
        <taxon>Eukaryota</taxon>
        <taxon>Metazoa</taxon>
        <taxon>Ecdysozoa</taxon>
        <taxon>Arthropoda</taxon>
        <taxon>Hexapoda</taxon>
        <taxon>Insecta</taxon>
        <taxon>Pterygota</taxon>
        <taxon>Neoptera</taxon>
        <taxon>Endopterygota</taxon>
        <taxon>Diptera</taxon>
        <taxon>Nematocera</taxon>
        <taxon>Culicoidea</taxon>
        <taxon>Culicidae</taxon>
        <taxon>Anophelinae</taxon>
        <taxon>Anopheles</taxon>
    </lineage>
</organism>
<proteinExistence type="predicted"/>
<protein>
    <submittedName>
        <fullName evidence="3">Putative secreted protein</fullName>
    </submittedName>
</protein>
<feature type="region of interest" description="Disordered" evidence="1">
    <location>
        <begin position="47"/>
        <end position="67"/>
    </location>
</feature>